<dbReference type="GO" id="GO:0009234">
    <property type="term" value="P:menaquinone biosynthetic process"/>
    <property type="evidence" value="ECO:0007669"/>
    <property type="project" value="UniProtKB-KW"/>
</dbReference>
<dbReference type="PANTHER" id="PTHR37690">
    <property type="entry name" value="CHORISMATE DEHYDRATASE"/>
    <property type="match status" value="1"/>
</dbReference>
<organism evidence="3">
    <name type="scientific">marine metagenome</name>
    <dbReference type="NCBI Taxonomy" id="408172"/>
    <lineage>
        <taxon>unclassified sequences</taxon>
        <taxon>metagenomes</taxon>
        <taxon>ecological metagenomes</taxon>
    </lineage>
</organism>
<accession>A0A381XKW0</accession>
<proteinExistence type="inferred from homology"/>
<dbReference type="AlphaFoldDB" id="A0A381XKW0"/>
<dbReference type="GO" id="GO:0016829">
    <property type="term" value="F:lyase activity"/>
    <property type="evidence" value="ECO:0007669"/>
    <property type="project" value="UniProtKB-KW"/>
</dbReference>
<dbReference type="InterPro" id="IPR030868">
    <property type="entry name" value="MqnA"/>
</dbReference>
<evidence type="ECO:0000313" key="3">
    <source>
        <dbReference type="EMBL" id="SVA65101.1"/>
    </source>
</evidence>
<name>A0A381XKW0_9ZZZZ</name>
<dbReference type="InterPro" id="IPR003773">
    <property type="entry name" value="Menaquinone_biosynth"/>
</dbReference>
<dbReference type="EMBL" id="UINC01015468">
    <property type="protein sequence ID" value="SVA65101.1"/>
    <property type="molecule type" value="Genomic_DNA"/>
</dbReference>
<dbReference type="CDD" id="cd13634">
    <property type="entry name" value="PBP2_Sco4506"/>
    <property type="match status" value="1"/>
</dbReference>
<keyword evidence="2" id="KW-0456">Lyase</keyword>
<evidence type="ECO:0000256" key="1">
    <source>
        <dbReference type="ARBA" id="ARBA00022428"/>
    </source>
</evidence>
<evidence type="ECO:0000256" key="2">
    <source>
        <dbReference type="ARBA" id="ARBA00023239"/>
    </source>
</evidence>
<protein>
    <recommendedName>
        <fullName evidence="4">Chorismate dehydratase</fullName>
    </recommendedName>
</protein>
<sequence length="257" mass="28455">MGELTAKRIGSVPYLNSVPLTCGIEAKTEFLTPSRLAKRLRSGELVAGLVSITEVLFNDLYDVLDGVAVASDGPVKSVFVAHKKPLEQVEVIHCDTASLSSVNLLKVTLAKRGLSPRLESFGDYNHAADLDAVLLIGNPGIEFLRLPHEHQILDLGQAWREDTGLPFVFAVWAIRRDQHLPGLGQALLQAKQDGLAKLDEIIATYPEFDAGLRFAYLREHIHYDLGEREKEGIAHFVERLRAVTDETVYEPKYIAGF</sequence>
<gene>
    <name evidence="3" type="ORF">METZ01_LOCUS117955</name>
</gene>
<dbReference type="SUPFAM" id="SSF53850">
    <property type="entry name" value="Periplasmic binding protein-like II"/>
    <property type="match status" value="1"/>
</dbReference>
<dbReference type="Pfam" id="PF02621">
    <property type="entry name" value="VitK2_biosynth"/>
    <property type="match status" value="1"/>
</dbReference>
<dbReference type="Gene3D" id="3.40.190.10">
    <property type="entry name" value="Periplasmic binding protein-like II"/>
    <property type="match status" value="2"/>
</dbReference>
<dbReference type="PANTHER" id="PTHR37690:SF1">
    <property type="entry name" value="CHORISMATE DEHYDRATASE"/>
    <property type="match status" value="1"/>
</dbReference>
<evidence type="ECO:0008006" key="4">
    <source>
        <dbReference type="Google" id="ProtNLM"/>
    </source>
</evidence>
<reference evidence="3" key="1">
    <citation type="submission" date="2018-05" db="EMBL/GenBank/DDBJ databases">
        <authorList>
            <person name="Lanie J.A."/>
            <person name="Ng W.-L."/>
            <person name="Kazmierczak K.M."/>
            <person name="Andrzejewski T.M."/>
            <person name="Davidsen T.M."/>
            <person name="Wayne K.J."/>
            <person name="Tettelin H."/>
            <person name="Glass J.I."/>
            <person name="Rusch D."/>
            <person name="Podicherti R."/>
            <person name="Tsui H.-C.T."/>
            <person name="Winkler M.E."/>
        </authorList>
    </citation>
    <scope>NUCLEOTIDE SEQUENCE</scope>
</reference>
<keyword evidence="1" id="KW-0474">Menaquinone biosynthesis</keyword>
<dbReference type="HAMAP" id="MF_00995">
    <property type="entry name" value="MqnA"/>
    <property type="match status" value="1"/>
</dbReference>